<sequence length="608" mass="67629">MTLAIEDYALLSNCRSGALVGVDGSIDWLCLPRYDSASIFGALLGDEDHGRWLLRPVSDKATSSRRYLADTFTLVTTWSTPEGVVEVTEFMPHPSENSHIIRRVRGFVGTVPMCHEVRVRLGYASATPWVQQERRDDRAVLTATAGPDSVVLRSPQLRADGLRHHGEFVVSSGEVVDLTLTWGPSYEESPPAPDVDAELEATTAWWREWASRDMQEGPDRAAVQRSLLVLRALTHAKTGGIIAAATTSLPEQIGGQRNWDYRYVWLRDASLTISVLVAHGYEHAVEHWRSWLLRAIAGDPRDLQIMYGIAGARRLDEWTVPTLPGYQGSSPVRVGNGAYTQYQADVIGEVMVALHEARKAGLPDTDNGWSLQRALMQYLVENIDREDQGIWEARGPAELYTVGRVMIWAALDSAISAVRDFGREGPVEDWERLRDVTRTAIEEHGFDVERGTYTQYFGSKEVDASLLLLPQVGYCDPDDPRMLGTVAAIEHDLVRSGLPLRYRTDHSHDGLPPGENPFLACGFWLVEQYARSSREDDARALMDQILGYANDVGLLSEEYDLDEGRQAGNTPQALTHLALIRAADALTKNPPGRVTAPTRSQQEEQDEF</sequence>
<dbReference type="PANTHER" id="PTHR31616">
    <property type="entry name" value="TREHALASE"/>
    <property type="match status" value="1"/>
</dbReference>
<dbReference type="Proteomes" id="UP001501594">
    <property type="component" value="Unassembled WGS sequence"/>
</dbReference>
<feature type="region of interest" description="Disordered" evidence="1">
    <location>
        <begin position="586"/>
        <end position="608"/>
    </location>
</feature>
<feature type="domain" description="Trehalase-like N-terminal" evidence="3">
    <location>
        <begin position="4"/>
        <end position="192"/>
    </location>
</feature>
<keyword evidence="5" id="KW-1185">Reference proteome</keyword>
<gene>
    <name evidence="4" type="ORF">GCM10022256_29830</name>
</gene>
<comment type="caution">
    <text evidence="4">The sequence shown here is derived from an EMBL/GenBank/DDBJ whole genome shotgun (WGS) entry which is preliminary data.</text>
</comment>
<dbReference type="Pfam" id="PF19291">
    <property type="entry name" value="TREH_N"/>
    <property type="match status" value="1"/>
</dbReference>
<reference evidence="5" key="1">
    <citation type="journal article" date="2019" name="Int. J. Syst. Evol. Microbiol.">
        <title>The Global Catalogue of Microorganisms (GCM) 10K type strain sequencing project: providing services to taxonomists for standard genome sequencing and annotation.</title>
        <authorList>
            <consortium name="The Broad Institute Genomics Platform"/>
            <consortium name="The Broad Institute Genome Sequencing Center for Infectious Disease"/>
            <person name="Wu L."/>
            <person name="Ma J."/>
        </authorList>
    </citation>
    <scope>NUCLEOTIDE SEQUENCE [LARGE SCALE GENOMIC DNA]</scope>
    <source>
        <strain evidence="5">JCM 17442</strain>
    </source>
</reference>
<evidence type="ECO:0000256" key="1">
    <source>
        <dbReference type="SAM" id="MobiDB-lite"/>
    </source>
</evidence>
<accession>A0ABP8E5N2</accession>
<dbReference type="RefSeq" id="WP_344798018.1">
    <property type="nucleotide sequence ID" value="NZ_BAABAU010000004.1"/>
</dbReference>
<feature type="domain" description="GH15-like" evidence="2">
    <location>
        <begin position="219"/>
        <end position="583"/>
    </location>
</feature>
<dbReference type="InterPro" id="IPR011613">
    <property type="entry name" value="GH15-like"/>
</dbReference>
<evidence type="ECO:0000259" key="3">
    <source>
        <dbReference type="Pfam" id="PF19291"/>
    </source>
</evidence>
<dbReference type="GO" id="GO:0016787">
    <property type="term" value="F:hydrolase activity"/>
    <property type="evidence" value="ECO:0007669"/>
    <property type="project" value="UniProtKB-KW"/>
</dbReference>
<dbReference type="Gene3D" id="1.50.10.10">
    <property type="match status" value="1"/>
</dbReference>
<protein>
    <submittedName>
        <fullName evidence="4">Glycoside hydrolase family 15 protein</fullName>
    </submittedName>
</protein>
<organism evidence="4 5">
    <name type="scientific">Frondihabitans peucedani</name>
    <dbReference type="NCBI Taxonomy" id="598626"/>
    <lineage>
        <taxon>Bacteria</taxon>
        <taxon>Bacillati</taxon>
        <taxon>Actinomycetota</taxon>
        <taxon>Actinomycetes</taxon>
        <taxon>Micrococcales</taxon>
        <taxon>Microbacteriaceae</taxon>
        <taxon>Frondihabitans</taxon>
    </lineage>
</organism>
<proteinExistence type="predicted"/>
<dbReference type="EMBL" id="BAABAU010000004">
    <property type="protein sequence ID" value="GAA4267371.1"/>
    <property type="molecule type" value="Genomic_DNA"/>
</dbReference>
<dbReference type="SUPFAM" id="SSF48208">
    <property type="entry name" value="Six-hairpin glycosidases"/>
    <property type="match status" value="1"/>
</dbReference>
<evidence type="ECO:0000259" key="2">
    <source>
        <dbReference type="Pfam" id="PF00723"/>
    </source>
</evidence>
<evidence type="ECO:0000313" key="4">
    <source>
        <dbReference type="EMBL" id="GAA4267371.1"/>
    </source>
</evidence>
<dbReference type="InterPro" id="IPR008928">
    <property type="entry name" value="6-hairpin_glycosidase_sf"/>
</dbReference>
<evidence type="ECO:0000313" key="5">
    <source>
        <dbReference type="Proteomes" id="UP001501594"/>
    </source>
</evidence>
<dbReference type="Pfam" id="PF00723">
    <property type="entry name" value="Glyco_hydro_15"/>
    <property type="match status" value="1"/>
</dbReference>
<name>A0ABP8E5N2_9MICO</name>
<dbReference type="InterPro" id="IPR045582">
    <property type="entry name" value="Trehalase-like_N"/>
</dbReference>
<dbReference type="PANTHER" id="PTHR31616:SF0">
    <property type="entry name" value="GLUCAN 1,4-ALPHA-GLUCOSIDASE"/>
    <property type="match status" value="1"/>
</dbReference>
<dbReference type="InterPro" id="IPR012341">
    <property type="entry name" value="6hp_glycosidase-like_sf"/>
</dbReference>
<keyword evidence="4" id="KW-0378">Hydrolase</keyword>